<dbReference type="InterPro" id="IPR052019">
    <property type="entry name" value="F420H2_bilvrd_red/Heme_oxyg"/>
</dbReference>
<reference evidence="3" key="1">
    <citation type="submission" date="2022-05" db="EMBL/GenBank/DDBJ databases">
        <authorList>
            <person name="Jo J.-H."/>
            <person name="Im W.-T."/>
        </authorList>
    </citation>
    <scope>NUCLEOTIDE SEQUENCE</scope>
    <source>
        <strain evidence="3">RB56-2</strain>
    </source>
</reference>
<protein>
    <submittedName>
        <fullName evidence="3">Pyridoxamine 5'-phosphate oxidase family protein</fullName>
    </submittedName>
</protein>
<evidence type="ECO:0000313" key="3">
    <source>
        <dbReference type="EMBL" id="MCL6740991.1"/>
    </source>
</evidence>
<dbReference type="Pfam" id="PF01243">
    <property type="entry name" value="PNPOx_N"/>
    <property type="match status" value="1"/>
</dbReference>
<sequence>MEAFVLQPAIEILNSHRTMAISTVRPDGWPQTTIVGYANDGWTVYFLIYRSSQKFANLRRDDRTSIAVGGDPNHLSDIRAVYAGAHASEVTDKSERELAWTLLMQRHPNLADFGPPDETETALMRAECRYVSVLDYSQGIGHTQSLTVGNGE</sequence>
<proteinExistence type="predicted"/>
<dbReference type="SUPFAM" id="SSF50475">
    <property type="entry name" value="FMN-binding split barrel"/>
    <property type="match status" value="1"/>
</dbReference>
<accession>A0ABT0SA94</accession>
<dbReference type="Gene3D" id="2.30.110.10">
    <property type="entry name" value="Electron Transport, Fmn-binding Protein, Chain A"/>
    <property type="match status" value="1"/>
</dbReference>
<dbReference type="EMBL" id="JAMGBB010000001">
    <property type="protein sequence ID" value="MCL6740991.1"/>
    <property type="molecule type" value="Genomic_DNA"/>
</dbReference>
<name>A0ABT0SA94_9SPHN</name>
<evidence type="ECO:0000256" key="1">
    <source>
        <dbReference type="ARBA" id="ARBA00023002"/>
    </source>
</evidence>
<dbReference type="PANTHER" id="PTHR35176">
    <property type="entry name" value="HEME OXYGENASE HI_0854-RELATED"/>
    <property type="match status" value="1"/>
</dbReference>
<comment type="caution">
    <text evidence="3">The sequence shown here is derived from an EMBL/GenBank/DDBJ whole genome shotgun (WGS) entry which is preliminary data.</text>
</comment>
<evidence type="ECO:0000259" key="2">
    <source>
        <dbReference type="Pfam" id="PF01243"/>
    </source>
</evidence>
<keyword evidence="1" id="KW-0560">Oxidoreductase</keyword>
<dbReference type="RefSeq" id="WP_249915399.1">
    <property type="nucleotide sequence ID" value="NZ_JAMGBB010000001.1"/>
</dbReference>
<keyword evidence="4" id="KW-1185">Reference proteome</keyword>
<dbReference type="PANTHER" id="PTHR35176:SF6">
    <property type="entry name" value="HEME OXYGENASE HI_0854-RELATED"/>
    <property type="match status" value="1"/>
</dbReference>
<dbReference type="Proteomes" id="UP001165383">
    <property type="component" value="Unassembled WGS sequence"/>
</dbReference>
<dbReference type="InterPro" id="IPR012349">
    <property type="entry name" value="Split_barrel_FMN-bd"/>
</dbReference>
<gene>
    <name evidence="3" type="ORF">LZ518_07590</name>
</gene>
<evidence type="ECO:0000313" key="4">
    <source>
        <dbReference type="Proteomes" id="UP001165383"/>
    </source>
</evidence>
<organism evidence="3 4">
    <name type="scientific">Sphingomonas brevis</name>
    <dbReference type="NCBI Taxonomy" id="2908206"/>
    <lineage>
        <taxon>Bacteria</taxon>
        <taxon>Pseudomonadati</taxon>
        <taxon>Pseudomonadota</taxon>
        <taxon>Alphaproteobacteria</taxon>
        <taxon>Sphingomonadales</taxon>
        <taxon>Sphingomonadaceae</taxon>
        <taxon>Sphingomonas</taxon>
    </lineage>
</organism>
<dbReference type="InterPro" id="IPR011576">
    <property type="entry name" value="Pyridox_Oxase_N"/>
</dbReference>
<feature type="domain" description="Pyridoxamine 5'-phosphate oxidase N-terminal" evidence="2">
    <location>
        <begin position="11"/>
        <end position="129"/>
    </location>
</feature>